<evidence type="ECO:0000259" key="3">
    <source>
        <dbReference type="PROSITE" id="PS50940"/>
    </source>
</evidence>
<evidence type="ECO:0000313" key="4">
    <source>
        <dbReference type="EMBL" id="JAC43724.1"/>
    </source>
</evidence>
<feature type="compositionally biased region" description="Polar residues" evidence="2">
    <location>
        <begin position="96"/>
        <end position="110"/>
    </location>
</feature>
<evidence type="ECO:0000256" key="1">
    <source>
        <dbReference type="SAM" id="Coils"/>
    </source>
</evidence>
<feature type="region of interest" description="Disordered" evidence="2">
    <location>
        <begin position="226"/>
        <end position="276"/>
    </location>
</feature>
<dbReference type="SUPFAM" id="SSF57625">
    <property type="entry name" value="Invertebrate chitin-binding proteins"/>
    <property type="match status" value="2"/>
</dbReference>
<feature type="domain" description="Chitin-binding type-2" evidence="3">
    <location>
        <begin position="298"/>
        <end position="356"/>
    </location>
</feature>
<organism evidence="4">
    <name type="scientific">Bactrocera dorsalis</name>
    <name type="common">Oriental fruit fly</name>
    <name type="synonym">Dacus dorsalis</name>
    <dbReference type="NCBI Taxonomy" id="27457"/>
    <lineage>
        <taxon>Eukaryota</taxon>
        <taxon>Metazoa</taxon>
        <taxon>Ecdysozoa</taxon>
        <taxon>Arthropoda</taxon>
        <taxon>Hexapoda</taxon>
        <taxon>Insecta</taxon>
        <taxon>Pterygota</taxon>
        <taxon>Neoptera</taxon>
        <taxon>Endopterygota</taxon>
        <taxon>Diptera</taxon>
        <taxon>Brachycera</taxon>
        <taxon>Muscomorpha</taxon>
        <taxon>Tephritoidea</taxon>
        <taxon>Tephritidae</taxon>
        <taxon>Bactrocera</taxon>
        <taxon>Bactrocera</taxon>
    </lineage>
</organism>
<proteinExistence type="predicted"/>
<dbReference type="GO" id="GO:0005576">
    <property type="term" value="C:extracellular region"/>
    <property type="evidence" value="ECO:0007669"/>
    <property type="project" value="InterPro"/>
</dbReference>
<dbReference type="PROSITE" id="PS50940">
    <property type="entry name" value="CHIT_BIND_II"/>
    <property type="match status" value="1"/>
</dbReference>
<dbReference type="OrthoDB" id="6020543at2759"/>
<feature type="region of interest" description="Disordered" evidence="2">
    <location>
        <begin position="65"/>
        <end position="171"/>
    </location>
</feature>
<feature type="compositionally biased region" description="Basic and acidic residues" evidence="2">
    <location>
        <begin position="141"/>
        <end position="154"/>
    </location>
</feature>
<feature type="compositionally biased region" description="Basic and acidic residues" evidence="2">
    <location>
        <begin position="85"/>
        <end position="95"/>
    </location>
</feature>
<dbReference type="Gene3D" id="2.170.140.10">
    <property type="entry name" value="Chitin binding domain"/>
    <property type="match status" value="2"/>
</dbReference>
<feature type="coiled-coil region" evidence="1">
    <location>
        <begin position="435"/>
        <end position="479"/>
    </location>
</feature>
<reference evidence="4" key="1">
    <citation type="journal article" date="2014" name="BMC Genomics">
        <title>Characterizing the developmental transcriptome of the oriental fruit fly, Bactrocera dorsalis (Diptera: Tephritidae) through comparative genomic analysis with Drosophila melanogaster utilizing modENCODE datasets.</title>
        <authorList>
            <person name="Geib S.M."/>
            <person name="Calla B."/>
            <person name="Hall B."/>
            <person name="Hou S."/>
            <person name="Manoukis N.C."/>
        </authorList>
    </citation>
    <scope>NUCLEOTIDE SEQUENCE</scope>
    <source>
        <strain evidence="4">Punador</strain>
    </source>
</reference>
<dbReference type="EMBL" id="GAKP01015228">
    <property type="protein sequence ID" value="JAC43724.1"/>
    <property type="molecule type" value="Transcribed_RNA"/>
</dbReference>
<dbReference type="InterPro" id="IPR002557">
    <property type="entry name" value="Chitin-bd_dom"/>
</dbReference>
<accession>A0A034VMQ7</accession>
<name>A0A034VMQ7_BACDO</name>
<dbReference type="Pfam" id="PF01607">
    <property type="entry name" value="CBM_14"/>
    <property type="match status" value="2"/>
</dbReference>
<feature type="compositionally biased region" description="Low complexity" evidence="2">
    <location>
        <begin position="111"/>
        <end position="140"/>
    </location>
</feature>
<evidence type="ECO:0000256" key="2">
    <source>
        <dbReference type="SAM" id="MobiDB-lite"/>
    </source>
</evidence>
<feature type="non-terminal residue" evidence="4">
    <location>
        <position position="1"/>
    </location>
</feature>
<sequence>RTAWQNCNISQIIHPSIYKMKRVITVCLVLCSFLLLQTQRTLAQEVLPVGDEYGKDTESAVYVKKDVEEDPPNQPTNNTANNLIDLEKLRLKERGTNNAEIEDQSSISATLQSKESLSEELSQPQESSSSEGQLEGSIDTDTSHSNDTDSKSELEGAISTDISQSNDSEAELKDKIGEAAAKIPATEMETVIKENLESSQPVAEAIESGIITTTVAEEQLEDLVSTETQPELTTLADEDTSTTLPTASSEVEDLEISTAQNENDVTDEPLENNTEQKTTEAVTEIADTTTTTPVAATESPCTETGTYAVEDNCRAFISCKPTVNNQLIKAQTACPTGQAYSPALLRCSRDLSPCADALRCIQEGTFADPQDNSSYYWCVASRLTDAYHIYHIQCGNGQIYTHELGKCFVDMTNLQDLPLNYELYMSKSPDEECVREEVKVLRAEEKAKLKEAKLREKIRKKYEKELLKKAAKAAKEQAKLLGISLEDETPFNCVEEGSFAAAADSFFDYFICVNKKDKFKAVGMKCVDGQSFSTAQNVCTP</sequence>
<protein>
    <recommendedName>
        <fullName evidence="3">Chitin-binding type-2 domain-containing protein</fullName>
    </recommendedName>
</protein>
<dbReference type="GO" id="GO:0008061">
    <property type="term" value="F:chitin binding"/>
    <property type="evidence" value="ECO:0007669"/>
    <property type="project" value="InterPro"/>
</dbReference>
<dbReference type="InterPro" id="IPR036508">
    <property type="entry name" value="Chitin-bd_dom_sf"/>
</dbReference>
<dbReference type="SMART" id="SM00494">
    <property type="entry name" value="ChtBD2"/>
    <property type="match status" value="2"/>
</dbReference>
<dbReference type="AlphaFoldDB" id="A0A034VMQ7"/>
<keyword evidence="1" id="KW-0175">Coiled coil</keyword>